<dbReference type="Pfam" id="PF03992">
    <property type="entry name" value="ABM"/>
    <property type="match status" value="1"/>
</dbReference>
<organism evidence="3 4">
    <name type="scientific">Actinomadura viridis</name>
    <dbReference type="NCBI Taxonomy" id="58110"/>
    <lineage>
        <taxon>Bacteria</taxon>
        <taxon>Bacillati</taxon>
        <taxon>Actinomycetota</taxon>
        <taxon>Actinomycetes</taxon>
        <taxon>Streptosporangiales</taxon>
        <taxon>Thermomonosporaceae</taxon>
        <taxon>Actinomadura</taxon>
    </lineage>
</organism>
<dbReference type="SUPFAM" id="SSF54909">
    <property type="entry name" value="Dimeric alpha+beta barrel"/>
    <property type="match status" value="1"/>
</dbReference>
<proteinExistence type="predicted"/>
<evidence type="ECO:0000256" key="1">
    <source>
        <dbReference type="SAM" id="MobiDB-lite"/>
    </source>
</evidence>
<dbReference type="InterPro" id="IPR011008">
    <property type="entry name" value="Dimeric_a/b-barrel"/>
</dbReference>
<dbReference type="GO" id="GO:0004497">
    <property type="term" value="F:monooxygenase activity"/>
    <property type="evidence" value="ECO:0007669"/>
    <property type="project" value="UniProtKB-KW"/>
</dbReference>
<feature type="domain" description="ABM" evidence="2">
    <location>
        <begin position="3"/>
        <end position="92"/>
    </location>
</feature>
<gene>
    <name evidence="3" type="ORF">IW256_001792</name>
</gene>
<dbReference type="Gene3D" id="3.30.70.100">
    <property type="match status" value="1"/>
</dbReference>
<dbReference type="EMBL" id="JADOUA010000001">
    <property type="protein sequence ID" value="MBG6087679.1"/>
    <property type="molecule type" value="Genomic_DNA"/>
</dbReference>
<dbReference type="Proteomes" id="UP000614047">
    <property type="component" value="Unassembled WGS sequence"/>
</dbReference>
<sequence>MSVVKINVLTVPEGMREELERRFAGRAGMVESAEGFEHFELLRPVDGTDRYLVYTRWRSEEDFTRWTESQAFQRGHAQAQGAGGEGQGEAQGHGHGHGHGQGGPAATGAELWAFEVIESTGPAS</sequence>
<evidence type="ECO:0000313" key="4">
    <source>
        <dbReference type="Proteomes" id="UP000614047"/>
    </source>
</evidence>
<evidence type="ECO:0000313" key="3">
    <source>
        <dbReference type="EMBL" id="MBG6087679.1"/>
    </source>
</evidence>
<dbReference type="AlphaFoldDB" id="A0A931GPR7"/>
<reference evidence="3" key="1">
    <citation type="submission" date="2020-11" db="EMBL/GenBank/DDBJ databases">
        <title>Sequencing the genomes of 1000 actinobacteria strains.</title>
        <authorList>
            <person name="Klenk H.-P."/>
        </authorList>
    </citation>
    <scope>NUCLEOTIDE SEQUENCE</scope>
    <source>
        <strain evidence="3">DSM 43175</strain>
    </source>
</reference>
<dbReference type="PANTHER" id="PTHR34474:SF2">
    <property type="entry name" value="SIGNAL TRANSDUCTION PROTEIN TRAP"/>
    <property type="match status" value="1"/>
</dbReference>
<dbReference type="PANTHER" id="PTHR34474">
    <property type="entry name" value="SIGNAL TRANSDUCTION PROTEIN TRAP"/>
    <property type="match status" value="1"/>
</dbReference>
<keyword evidence="3" id="KW-0503">Monooxygenase</keyword>
<protein>
    <submittedName>
        <fullName evidence="3">Heme-degrading monooxygenase HmoA</fullName>
    </submittedName>
</protein>
<comment type="caution">
    <text evidence="3">The sequence shown here is derived from an EMBL/GenBank/DDBJ whole genome shotgun (WGS) entry which is preliminary data.</text>
</comment>
<dbReference type="RefSeq" id="WP_197010504.1">
    <property type="nucleotide sequence ID" value="NZ_BAABES010000008.1"/>
</dbReference>
<name>A0A931GPR7_9ACTN</name>
<keyword evidence="3" id="KW-0560">Oxidoreductase</keyword>
<feature type="region of interest" description="Disordered" evidence="1">
    <location>
        <begin position="68"/>
        <end position="108"/>
    </location>
</feature>
<feature type="compositionally biased region" description="Gly residues" evidence="1">
    <location>
        <begin position="81"/>
        <end position="105"/>
    </location>
</feature>
<dbReference type="InterPro" id="IPR007138">
    <property type="entry name" value="ABM_dom"/>
</dbReference>
<accession>A0A931GPR7</accession>
<dbReference type="InterPro" id="IPR050404">
    <property type="entry name" value="Heme-degrading_MO"/>
</dbReference>
<dbReference type="PROSITE" id="PS51725">
    <property type="entry name" value="ABM"/>
    <property type="match status" value="1"/>
</dbReference>
<keyword evidence="4" id="KW-1185">Reference proteome</keyword>
<evidence type="ECO:0000259" key="2">
    <source>
        <dbReference type="PROSITE" id="PS51725"/>
    </source>
</evidence>